<accession>A0A2C9KQ00</accession>
<evidence type="ECO:0000256" key="1">
    <source>
        <dbReference type="SAM" id="MobiDB-lite"/>
    </source>
</evidence>
<dbReference type="Proteomes" id="UP000076420">
    <property type="component" value="Unassembled WGS sequence"/>
</dbReference>
<dbReference type="KEGG" id="bgt:106075496"/>
<feature type="region of interest" description="Disordered" evidence="1">
    <location>
        <begin position="46"/>
        <end position="70"/>
    </location>
</feature>
<dbReference type="EnsemblMetazoa" id="BGLB022263-RA">
    <property type="protein sequence ID" value="BGLB022263-PA"/>
    <property type="gene ID" value="BGLB022263"/>
</dbReference>
<evidence type="ECO:0000313" key="2">
    <source>
        <dbReference type="EnsemblMetazoa" id="BGLB022263-PA"/>
    </source>
</evidence>
<sequence length="107" mass="11701">MGTLRLSLDELKELSLKGTSEWYSLDKIKNGKLQLKCQVIAKDTLSKMKDSTPSPEEVFDPPLMPSHQAAPGLDITNSSISSIEHQSLFLQSPPKVSVTFVTSIVGD</sequence>
<dbReference type="VEuPathDB" id="VectorBase:BGLB022263"/>
<reference evidence="2" key="1">
    <citation type="submission" date="2020-05" db="UniProtKB">
        <authorList>
            <consortium name="EnsemblMetazoa"/>
        </authorList>
    </citation>
    <scope>IDENTIFICATION</scope>
    <source>
        <strain evidence="2">BB02</strain>
    </source>
</reference>
<dbReference type="VEuPathDB" id="VectorBase:BGLAX_031114"/>
<evidence type="ECO:0000313" key="3">
    <source>
        <dbReference type="Proteomes" id="UP000076420"/>
    </source>
</evidence>
<dbReference type="AlphaFoldDB" id="A0A2C9KQ00"/>
<proteinExistence type="predicted"/>
<protein>
    <submittedName>
        <fullName evidence="2">Uncharacterized protein</fullName>
    </submittedName>
</protein>
<organism evidence="2 3">
    <name type="scientific">Biomphalaria glabrata</name>
    <name type="common">Bloodfluke planorb</name>
    <name type="synonym">Freshwater snail</name>
    <dbReference type="NCBI Taxonomy" id="6526"/>
    <lineage>
        <taxon>Eukaryota</taxon>
        <taxon>Metazoa</taxon>
        <taxon>Spiralia</taxon>
        <taxon>Lophotrochozoa</taxon>
        <taxon>Mollusca</taxon>
        <taxon>Gastropoda</taxon>
        <taxon>Heterobranchia</taxon>
        <taxon>Euthyneura</taxon>
        <taxon>Panpulmonata</taxon>
        <taxon>Hygrophila</taxon>
        <taxon>Lymnaeoidea</taxon>
        <taxon>Planorbidae</taxon>
        <taxon>Biomphalaria</taxon>
    </lineage>
</organism>
<name>A0A2C9KQ00_BIOGL</name>
<gene>
    <name evidence="2" type="primary">106075496</name>
</gene>